<evidence type="ECO:0000313" key="3">
    <source>
        <dbReference type="EMBL" id="SDN07282.1"/>
    </source>
</evidence>
<dbReference type="Pfam" id="PF14606">
    <property type="entry name" value="Lipase_GDSL_3"/>
    <property type="match status" value="1"/>
</dbReference>
<dbReference type="Proteomes" id="UP000199440">
    <property type="component" value="Unassembled WGS sequence"/>
</dbReference>
<feature type="domain" description="SGNH hydrolase-type esterase N-terminal" evidence="2">
    <location>
        <begin position="33"/>
        <end position="170"/>
    </location>
</feature>
<proteinExistence type="predicted"/>
<dbReference type="OrthoDB" id="5624617at2"/>
<dbReference type="GO" id="GO:0016788">
    <property type="term" value="F:hydrolase activity, acting on ester bonds"/>
    <property type="evidence" value="ECO:0007669"/>
    <property type="project" value="UniProtKB-ARBA"/>
</dbReference>
<dbReference type="Gene3D" id="3.40.50.1110">
    <property type="entry name" value="SGNH hydrolase"/>
    <property type="match status" value="1"/>
</dbReference>
<keyword evidence="4" id="KW-1185">Reference proteome</keyword>
<accession>A0A1G9YDP4</accession>
<dbReference type="STRING" id="192904.SAMN04488514_12229"/>
<dbReference type="RefSeq" id="WP_089895649.1">
    <property type="nucleotide sequence ID" value="NZ_FNGV01000022.1"/>
</dbReference>
<dbReference type="Pfam" id="PF14607">
    <property type="entry name" value="GxDLY"/>
    <property type="match status" value="1"/>
</dbReference>
<organism evidence="3 4">
    <name type="scientific">Kriegella aquimaris</name>
    <dbReference type="NCBI Taxonomy" id="192904"/>
    <lineage>
        <taxon>Bacteria</taxon>
        <taxon>Pseudomonadati</taxon>
        <taxon>Bacteroidota</taxon>
        <taxon>Flavobacteriia</taxon>
        <taxon>Flavobacteriales</taxon>
        <taxon>Flavobacteriaceae</taxon>
        <taxon>Kriegella</taxon>
    </lineage>
</organism>
<evidence type="ECO:0000259" key="1">
    <source>
        <dbReference type="Pfam" id="PF14606"/>
    </source>
</evidence>
<dbReference type="EMBL" id="FNGV01000022">
    <property type="protein sequence ID" value="SDN07282.1"/>
    <property type="molecule type" value="Genomic_DNA"/>
</dbReference>
<dbReference type="SUPFAM" id="SSF52266">
    <property type="entry name" value="SGNH hydrolase"/>
    <property type="match status" value="1"/>
</dbReference>
<dbReference type="Gene3D" id="2.60.120.260">
    <property type="entry name" value="Galactose-binding domain-like"/>
    <property type="match status" value="1"/>
</dbReference>
<reference evidence="3 4" key="1">
    <citation type="submission" date="2016-10" db="EMBL/GenBank/DDBJ databases">
        <authorList>
            <person name="de Groot N.N."/>
        </authorList>
    </citation>
    <scope>NUCLEOTIDE SEQUENCE [LARGE SCALE GENOMIC DNA]</scope>
    <source>
        <strain evidence="3 4">DSM 19886</strain>
    </source>
</reference>
<evidence type="ECO:0000313" key="4">
    <source>
        <dbReference type="Proteomes" id="UP000199440"/>
    </source>
</evidence>
<dbReference type="InterPro" id="IPR036514">
    <property type="entry name" value="SGNH_hydro_sf"/>
</dbReference>
<dbReference type="AlphaFoldDB" id="A0A1G9YDP4"/>
<evidence type="ECO:0000259" key="2">
    <source>
        <dbReference type="Pfam" id="PF14607"/>
    </source>
</evidence>
<protein>
    <submittedName>
        <fullName evidence="3">N-terminus of Esterase_SGNH_hydro-type</fullName>
    </submittedName>
</protein>
<sequence length="361" mass="40825">MAFLRILSIFLVFNWGFAQEKEPALIFYGTENFLIEGTQVDATRKESPYDRLPASHKEKVREAVWNLSKNSAGISIRFHTTSTRIAARWTLLNDNSMNHMADSGIKGVDLYAKNDNGDWQYVNTGRPTDKTNESILIKNMDGKEREYKIYLPLYDGVTQLEVGIDESSEIHKAVPNNNKPLVFYGTSITQGGCASRTGMAHTNIVSRKLGRDCINFGFSGNGKMEHPVTEVISEIDAKIFIIECLPNMTPEQVTERTVPLVNYIREKRPDTPILLVENFFYEGAFLDHSKRAKTIDKNIALKAEFDSLVAQNTKNIFYIATENVFGQDHEGTVDGVHFTDLGFLNYADFLVAEFDRLNLLD</sequence>
<name>A0A1G9YDP4_9FLAO</name>
<dbReference type="InterPro" id="IPR032740">
    <property type="entry name" value="GxDLY"/>
</dbReference>
<gene>
    <name evidence="3" type="ORF">SAMN04488514_12229</name>
</gene>
<dbReference type="InterPro" id="IPR013830">
    <property type="entry name" value="SGNH_hydro"/>
</dbReference>
<dbReference type="CDD" id="cd01844">
    <property type="entry name" value="SGNH_hydrolase_like_6"/>
    <property type="match status" value="1"/>
</dbReference>
<feature type="domain" description="SGNH hydrolase-type esterase" evidence="1">
    <location>
        <begin position="178"/>
        <end position="350"/>
    </location>
</feature>